<dbReference type="Pfam" id="PF13576">
    <property type="entry name" value="Pentapeptide_3"/>
    <property type="match status" value="1"/>
</dbReference>
<keyword evidence="3" id="KW-1185">Reference proteome</keyword>
<name>A0A4V6MYY6_9HYPH</name>
<feature type="transmembrane region" description="Helical" evidence="1">
    <location>
        <begin position="321"/>
        <end position="342"/>
    </location>
</feature>
<accession>A0A4V6MYY6</accession>
<dbReference type="OrthoDB" id="7672997at2"/>
<proteinExistence type="predicted"/>
<evidence type="ECO:0008006" key="4">
    <source>
        <dbReference type="Google" id="ProtNLM"/>
    </source>
</evidence>
<dbReference type="AlphaFoldDB" id="A0A4V6MYY6"/>
<dbReference type="Proteomes" id="UP000292781">
    <property type="component" value="Unassembled WGS sequence"/>
</dbReference>
<reference evidence="2 3" key="1">
    <citation type="submission" date="2019-02" db="EMBL/GenBank/DDBJ databases">
        <title>Siculibacillus lacustris gen. nov., sp. nov., a new rosette-forming bacterium isolated from a freshwater crater lake (Lake St. Ana, Romania).</title>
        <authorList>
            <person name="Felfoldi T."/>
            <person name="Marton Z."/>
            <person name="Szabo A."/>
            <person name="Mentes A."/>
            <person name="Boka K."/>
            <person name="Marialigeti K."/>
            <person name="Mathe I."/>
            <person name="Koncz M."/>
            <person name="Schumann P."/>
            <person name="Toth E."/>
        </authorList>
    </citation>
    <scope>NUCLEOTIDE SEQUENCE [LARGE SCALE GENOMIC DNA]</scope>
    <source>
        <strain evidence="2 3">SA-279</strain>
    </source>
</reference>
<dbReference type="SUPFAM" id="SSF141571">
    <property type="entry name" value="Pentapeptide repeat-like"/>
    <property type="match status" value="1"/>
</dbReference>
<gene>
    <name evidence="2" type="ORF">EYW49_20885</name>
</gene>
<protein>
    <recommendedName>
        <fullName evidence="4">Pentapeptide repeat-containing protein</fullName>
    </recommendedName>
</protein>
<keyword evidence="1" id="KW-1133">Transmembrane helix</keyword>
<dbReference type="Gene3D" id="2.160.20.80">
    <property type="entry name" value="E3 ubiquitin-protein ligase SopA"/>
    <property type="match status" value="1"/>
</dbReference>
<comment type="caution">
    <text evidence="2">The sequence shown here is derived from an EMBL/GenBank/DDBJ whole genome shotgun (WGS) entry which is preliminary data.</text>
</comment>
<dbReference type="EMBL" id="SJFN01000047">
    <property type="protein sequence ID" value="TBW33073.1"/>
    <property type="molecule type" value="Genomic_DNA"/>
</dbReference>
<feature type="transmembrane region" description="Helical" evidence="1">
    <location>
        <begin position="240"/>
        <end position="262"/>
    </location>
</feature>
<sequence>MTKVEVVPNGGHQNSKKTVSYWDPVFQTADPAMFQKASWDFVRNGGPRLAIFDAAELKSPVKIERIHFENCDFIGIFPEYSKFSNCIFEKCDFSNSTFTMAKFNSCRFKRSSLSTATFQDSEFRDCTWEEIGLSGNTTKLDGTIITNPTKFIEAAYTAENPNEQNGQTSTKRYQRARLEITKSEIARAIYQNHTRKGSDKDYYECVQLTTIQSIKEEISHRTIENISPNIKIPKLLFNKVLNSINTIDMQIIILVLNINAWGRSITRPLFFGLIIISLYTAAYCYFLRIALLDSIIMSLDISLVAGYTKHSSTLDGTLKQILAVSNLVVGLIWYAVIIPTVINRISKVR</sequence>
<feature type="transmembrane region" description="Helical" evidence="1">
    <location>
        <begin position="269"/>
        <end position="291"/>
    </location>
</feature>
<dbReference type="InterPro" id="IPR001646">
    <property type="entry name" value="5peptide_repeat"/>
</dbReference>
<evidence type="ECO:0000313" key="3">
    <source>
        <dbReference type="Proteomes" id="UP000292781"/>
    </source>
</evidence>
<evidence type="ECO:0000313" key="2">
    <source>
        <dbReference type="EMBL" id="TBW33073.1"/>
    </source>
</evidence>
<keyword evidence="1" id="KW-0812">Transmembrane</keyword>
<evidence type="ECO:0000256" key="1">
    <source>
        <dbReference type="SAM" id="Phobius"/>
    </source>
</evidence>
<keyword evidence="1" id="KW-0472">Membrane</keyword>
<organism evidence="2 3">
    <name type="scientific">Siculibacillus lacustris</name>
    <dbReference type="NCBI Taxonomy" id="1549641"/>
    <lineage>
        <taxon>Bacteria</taxon>
        <taxon>Pseudomonadati</taxon>
        <taxon>Pseudomonadota</taxon>
        <taxon>Alphaproteobacteria</taxon>
        <taxon>Hyphomicrobiales</taxon>
        <taxon>Ancalomicrobiaceae</taxon>
        <taxon>Siculibacillus</taxon>
    </lineage>
</organism>
<dbReference type="RefSeq" id="WP_131311571.1">
    <property type="nucleotide sequence ID" value="NZ_SJFN01000047.1"/>
</dbReference>